<evidence type="ECO:0000256" key="6">
    <source>
        <dbReference type="ARBA" id="ARBA00022692"/>
    </source>
</evidence>
<evidence type="ECO:0000256" key="15">
    <source>
        <dbReference type="PIRSR" id="PIRSR603373-2"/>
    </source>
</evidence>
<evidence type="ECO:0000256" key="4">
    <source>
        <dbReference type="ARBA" id="ARBA00022475"/>
    </source>
</evidence>
<feature type="transmembrane region" description="Helical" evidence="16">
    <location>
        <begin position="309"/>
        <end position="332"/>
    </location>
</feature>
<feature type="binding site" evidence="14">
    <location>
        <begin position="10"/>
        <end position="17"/>
    </location>
    <ligand>
        <name>GTP</name>
        <dbReference type="ChEBI" id="CHEBI:37565"/>
        <label>1</label>
    </ligand>
</feature>
<feature type="transmembrane region" description="Helical" evidence="16">
    <location>
        <begin position="573"/>
        <end position="596"/>
    </location>
</feature>
<evidence type="ECO:0000256" key="2">
    <source>
        <dbReference type="ARBA" id="ARBA00004651"/>
    </source>
</evidence>
<name>A0A2T2XK27_9FIRM</name>
<evidence type="ECO:0000256" key="1">
    <source>
        <dbReference type="ARBA" id="ARBA00003926"/>
    </source>
</evidence>
<feature type="transmembrane region" description="Helical" evidence="16">
    <location>
        <begin position="391"/>
        <end position="412"/>
    </location>
</feature>
<sequence>MMSRLIVLAGNPNVGKSRLFSRLTGHYAEISNFPGTTVEVQSAPFMDGQLMDSPGVYGLGRFSQDESVALDTILKADVVINVVDATHLPRDLFLTLQLVELGKPLCLVLNMMDALEDLGAEIDVQELSRQLQIPVVPISAKMGQNIDALREVLRGAIAVPGAREKWAPVPDVVGRIDALLFLEEDPEVLKRVGIMPPVGSRERVYLERCAAADRLAQAVWKPPASDSLWQQKLDDIVLHPVWGFVILGLLLLLLYYGMGVVVAGVVVNAGESFLKSEVVQPLEAMSASWLGSSTLSYRLLFGQYGMIRAGLVAVVGLLLPLVTAFNLLLALLEGTGYLPRLAVLLDRFFINFGLNGRAVIPIVLGFGCVTMATLSTRVLATPRERSIATTLLAWTIPCSAQMGVVVGLMSGLGPLYALSYTAIILGLFVAVGTVMDWALPGEATPLFLDMPAWSWPSISDMLVKTEGQVREFLREATPLFLLGTGLIEVAHLVGMLERINRALAPVFQNWLGLPRQATAAFVLGFIRRDFGVAEFYQFHLSPHQILTGSVTLTLFVPCIASTLVILKERGILAGTVIWGGSIAIALCCGIGVAHWWPI</sequence>
<dbReference type="GO" id="GO:0046872">
    <property type="term" value="F:metal ion binding"/>
    <property type="evidence" value="ECO:0007669"/>
    <property type="project" value="UniProtKB-KW"/>
</dbReference>
<evidence type="ECO:0000256" key="14">
    <source>
        <dbReference type="PIRSR" id="PIRSR603373-1"/>
    </source>
</evidence>
<comment type="similarity">
    <text evidence="16">Belongs to the TRAFAC class TrmE-Era-EngA-EngB-Septin-like GTPase superfamily. FeoB GTPase (TC 9.A.8) family.</text>
</comment>
<dbReference type="InterPro" id="IPR003373">
    <property type="entry name" value="Fe2_transport_prot-B"/>
</dbReference>
<dbReference type="Pfam" id="PF07664">
    <property type="entry name" value="FeoB_C"/>
    <property type="match status" value="1"/>
</dbReference>
<feature type="transmembrane region" description="Helical" evidence="16">
    <location>
        <begin position="545"/>
        <end position="566"/>
    </location>
</feature>
<keyword evidence="15" id="KW-0479">Metal-binding</keyword>
<feature type="binding site" evidence="14">
    <location>
        <begin position="110"/>
        <end position="113"/>
    </location>
    <ligand>
        <name>GTP</name>
        <dbReference type="ChEBI" id="CHEBI:37565"/>
        <label>1</label>
    </ligand>
</feature>
<feature type="binding site" evidence="14">
    <location>
        <begin position="52"/>
        <end position="55"/>
    </location>
    <ligand>
        <name>GTP</name>
        <dbReference type="ChEBI" id="CHEBI:37565"/>
        <label>1</label>
    </ligand>
</feature>
<feature type="transmembrane region" description="Helical" evidence="16">
    <location>
        <begin position="418"/>
        <end position="439"/>
    </location>
</feature>
<evidence type="ECO:0000313" key="19">
    <source>
        <dbReference type="Proteomes" id="UP000242972"/>
    </source>
</evidence>
<dbReference type="Pfam" id="PF07670">
    <property type="entry name" value="Gate"/>
    <property type="match status" value="2"/>
</dbReference>
<keyword evidence="10" id="KW-0406">Ion transport</keyword>
<dbReference type="Gene3D" id="3.40.50.300">
    <property type="entry name" value="P-loop containing nucleotide triphosphate hydrolases"/>
    <property type="match status" value="1"/>
</dbReference>
<dbReference type="InterPro" id="IPR011640">
    <property type="entry name" value="Fe2_transport_prot_B_C"/>
</dbReference>
<dbReference type="AlphaFoldDB" id="A0A2T2XK27"/>
<keyword evidence="9 16" id="KW-0408">Iron</keyword>
<feature type="transmembrane region" description="Helical" evidence="16">
    <location>
        <begin position="241"/>
        <end position="266"/>
    </location>
</feature>
<evidence type="ECO:0000259" key="17">
    <source>
        <dbReference type="PROSITE" id="PS51711"/>
    </source>
</evidence>
<comment type="subcellular location">
    <subcellularLocation>
        <location evidence="2 16">Cell membrane</location>
        <topology evidence="2 16">Multi-pass membrane protein</topology>
    </subcellularLocation>
</comment>
<keyword evidence="3 16" id="KW-0813">Transport</keyword>
<keyword evidence="5 16" id="KW-0410">Iron transport</keyword>
<dbReference type="Proteomes" id="UP000242972">
    <property type="component" value="Unassembled WGS sequence"/>
</dbReference>
<evidence type="ECO:0000256" key="5">
    <source>
        <dbReference type="ARBA" id="ARBA00022496"/>
    </source>
</evidence>
<dbReference type="Pfam" id="PF02421">
    <property type="entry name" value="FeoB_N"/>
    <property type="match status" value="1"/>
</dbReference>
<evidence type="ECO:0000256" key="13">
    <source>
        <dbReference type="NCBIfam" id="TIGR00437"/>
    </source>
</evidence>
<dbReference type="InterPro" id="IPR030389">
    <property type="entry name" value="G_FEOB_dom"/>
</dbReference>
<dbReference type="GO" id="GO:0015093">
    <property type="term" value="F:ferrous iron transmembrane transporter activity"/>
    <property type="evidence" value="ECO:0007669"/>
    <property type="project" value="UniProtKB-UniRule"/>
</dbReference>
<evidence type="ECO:0000313" key="18">
    <source>
        <dbReference type="EMBL" id="PSR34854.1"/>
    </source>
</evidence>
<keyword evidence="15" id="KW-0460">Magnesium</keyword>
<dbReference type="GO" id="GO:0005886">
    <property type="term" value="C:plasma membrane"/>
    <property type="evidence" value="ECO:0007669"/>
    <property type="project" value="UniProtKB-SubCell"/>
</dbReference>
<gene>
    <name evidence="18" type="primary">feoB</name>
    <name evidence="18" type="ORF">C7B46_03640</name>
</gene>
<keyword evidence="11 14" id="KW-0342">GTP-binding</keyword>
<feature type="binding site" evidence="14">
    <location>
        <begin position="35"/>
        <end position="39"/>
    </location>
    <ligand>
        <name>GTP</name>
        <dbReference type="ChEBI" id="CHEBI:37565"/>
        <label>2</label>
    </ligand>
</feature>
<keyword evidence="12 16" id="KW-0472">Membrane</keyword>
<evidence type="ECO:0000256" key="10">
    <source>
        <dbReference type="ARBA" id="ARBA00023065"/>
    </source>
</evidence>
<dbReference type="SUPFAM" id="SSF52540">
    <property type="entry name" value="P-loop containing nucleoside triphosphate hydrolases"/>
    <property type="match status" value="1"/>
</dbReference>
<dbReference type="PROSITE" id="PS51711">
    <property type="entry name" value="G_FEOB"/>
    <property type="match status" value="1"/>
</dbReference>
<dbReference type="GO" id="GO:0005525">
    <property type="term" value="F:GTP binding"/>
    <property type="evidence" value="ECO:0007669"/>
    <property type="project" value="UniProtKB-KW"/>
</dbReference>
<keyword evidence="8 16" id="KW-1133">Transmembrane helix</keyword>
<dbReference type="PANTHER" id="PTHR43185:SF1">
    <property type="entry name" value="FE(2+) TRANSPORTER FEOB"/>
    <property type="match status" value="1"/>
</dbReference>
<comment type="caution">
    <text evidence="16">Lacks conserved residue(s) required for the propagation of feature annotation.</text>
</comment>
<feature type="binding site" evidence="15">
    <location>
        <position position="25"/>
    </location>
    <ligand>
        <name>Mg(2+)</name>
        <dbReference type="ChEBI" id="CHEBI:18420"/>
        <label>2</label>
    </ligand>
</feature>
<feature type="domain" description="FeoB-type G" evidence="17">
    <location>
        <begin position="3"/>
        <end position="159"/>
    </location>
</feature>
<keyword evidence="4" id="KW-1003">Cell membrane</keyword>
<dbReference type="EMBL" id="PXYW01000006">
    <property type="protein sequence ID" value="PSR34854.1"/>
    <property type="molecule type" value="Genomic_DNA"/>
</dbReference>
<dbReference type="CDD" id="cd01879">
    <property type="entry name" value="FeoB"/>
    <property type="match status" value="1"/>
</dbReference>
<dbReference type="PANTHER" id="PTHR43185">
    <property type="entry name" value="FERROUS IRON TRANSPORT PROTEIN B"/>
    <property type="match status" value="1"/>
</dbReference>
<evidence type="ECO:0000256" key="12">
    <source>
        <dbReference type="ARBA" id="ARBA00023136"/>
    </source>
</evidence>
<dbReference type="NCBIfam" id="TIGR00437">
    <property type="entry name" value="feoB"/>
    <property type="match status" value="1"/>
</dbReference>
<evidence type="ECO:0000256" key="3">
    <source>
        <dbReference type="ARBA" id="ARBA00022448"/>
    </source>
</evidence>
<comment type="caution">
    <text evidence="18">The sequence shown here is derived from an EMBL/GenBank/DDBJ whole genome shotgun (WGS) entry which is preliminary data.</text>
</comment>
<feature type="binding site" evidence="15">
    <location>
        <position position="24"/>
    </location>
    <ligand>
        <name>Mg(2+)</name>
        <dbReference type="ChEBI" id="CHEBI:18420"/>
        <label>2</label>
    </ligand>
</feature>
<comment type="function">
    <text evidence="1 16">Probable transporter of a GTP-driven Fe(2+) uptake system.</text>
</comment>
<evidence type="ECO:0000256" key="7">
    <source>
        <dbReference type="ARBA" id="ARBA00022741"/>
    </source>
</evidence>
<keyword evidence="7 14" id="KW-0547">Nucleotide-binding</keyword>
<dbReference type="InterPro" id="IPR027417">
    <property type="entry name" value="P-loop_NTPase"/>
</dbReference>
<keyword evidence="6 16" id="KW-0812">Transmembrane</keyword>
<evidence type="ECO:0000256" key="9">
    <source>
        <dbReference type="ARBA" id="ARBA00023004"/>
    </source>
</evidence>
<evidence type="ECO:0000256" key="8">
    <source>
        <dbReference type="ARBA" id="ARBA00022989"/>
    </source>
</evidence>
<reference evidence="18 19" key="1">
    <citation type="journal article" date="2014" name="BMC Genomics">
        <title>Comparison of environmental and isolate Sulfobacillus genomes reveals diverse carbon, sulfur, nitrogen, and hydrogen metabolisms.</title>
        <authorList>
            <person name="Justice N.B."/>
            <person name="Norman A."/>
            <person name="Brown C.T."/>
            <person name="Singh A."/>
            <person name="Thomas B.C."/>
            <person name="Banfield J.F."/>
        </authorList>
    </citation>
    <scope>NUCLEOTIDE SEQUENCE [LARGE SCALE GENOMIC DNA]</scope>
    <source>
        <strain evidence="18">AMDSBA4</strain>
    </source>
</reference>
<evidence type="ECO:0000256" key="16">
    <source>
        <dbReference type="RuleBase" id="RU362098"/>
    </source>
</evidence>
<organism evidence="18 19">
    <name type="scientific">Sulfobacillus benefaciens</name>
    <dbReference type="NCBI Taxonomy" id="453960"/>
    <lineage>
        <taxon>Bacteria</taxon>
        <taxon>Bacillati</taxon>
        <taxon>Bacillota</taxon>
        <taxon>Clostridia</taxon>
        <taxon>Eubacteriales</taxon>
        <taxon>Clostridiales Family XVII. Incertae Sedis</taxon>
        <taxon>Sulfobacillus</taxon>
    </lineage>
</organism>
<feature type="transmembrane region" description="Helical" evidence="16">
    <location>
        <begin position="358"/>
        <end position="379"/>
    </location>
</feature>
<dbReference type="InterPro" id="IPR050860">
    <property type="entry name" value="FeoB_GTPase"/>
</dbReference>
<accession>A0A2T2XK27</accession>
<evidence type="ECO:0000256" key="11">
    <source>
        <dbReference type="ARBA" id="ARBA00023134"/>
    </source>
</evidence>
<proteinExistence type="inferred from homology"/>
<protein>
    <recommendedName>
        <fullName evidence="13 16">Ferrous iron transport protein B</fullName>
    </recommendedName>
</protein>
<dbReference type="InterPro" id="IPR011642">
    <property type="entry name" value="Gate_dom"/>
</dbReference>